<sequence>MAAPSVINIQRNHTQEPWGFRLSGGRDFRLQLQVKKVQPGTPAEGLLHAGDAILAIGGTNAQNLTHMQAHQLIRSAGNLLQLTVLKGHFGDLGSVKPKGPVKFSPWRHS</sequence>
<dbReference type="PROSITE" id="PS50106">
    <property type="entry name" value="PDZ"/>
    <property type="match status" value="1"/>
</dbReference>
<evidence type="ECO:0000313" key="6">
    <source>
        <dbReference type="EMBL" id="KAL3842437.1"/>
    </source>
</evidence>
<keyword evidence="3" id="KW-0440">LIM domain</keyword>
<dbReference type="EMBL" id="JBJQND010000017">
    <property type="protein sequence ID" value="KAL3841877.1"/>
    <property type="molecule type" value="Genomic_DNA"/>
</dbReference>
<dbReference type="EMBL" id="JBJQND010000017">
    <property type="protein sequence ID" value="KAL3842437.1"/>
    <property type="molecule type" value="Genomic_DNA"/>
</dbReference>
<dbReference type="PANTHER" id="PTHR24214">
    <property type="entry name" value="PDZ AND LIM DOMAIN PROTEIN ZASP"/>
    <property type="match status" value="1"/>
</dbReference>
<dbReference type="GO" id="GO:0005737">
    <property type="term" value="C:cytoplasm"/>
    <property type="evidence" value="ECO:0007669"/>
    <property type="project" value="UniProtKB-SubCell"/>
</dbReference>
<keyword evidence="2" id="KW-0963">Cytoplasm</keyword>
<keyword evidence="7" id="KW-1185">Reference proteome</keyword>
<dbReference type="InterPro" id="IPR036034">
    <property type="entry name" value="PDZ_sf"/>
</dbReference>
<dbReference type="InterPro" id="IPR050604">
    <property type="entry name" value="PDZ-LIM_domain"/>
</dbReference>
<dbReference type="FunFam" id="2.30.42.10:FF:000055">
    <property type="entry name" value="PDZ and LIM domain protein 3"/>
    <property type="match status" value="1"/>
</dbReference>
<reference evidence="6 7" key="1">
    <citation type="submission" date="2024-11" db="EMBL/GenBank/DDBJ databases">
        <title>Chromosome-level genome assembly of the freshwater bivalve Anodonta woodiana.</title>
        <authorList>
            <person name="Chen X."/>
        </authorList>
    </citation>
    <scope>NUCLEOTIDE SEQUENCE [LARGE SCALE GENOMIC DNA]</scope>
    <source>
        <strain evidence="6">MN2024</strain>
        <tissue evidence="6">Gills</tissue>
    </source>
</reference>
<dbReference type="AlphaFoldDB" id="A0ABD3U211"/>
<dbReference type="Gene3D" id="2.30.42.10">
    <property type="match status" value="1"/>
</dbReference>
<organism evidence="6 7">
    <name type="scientific">Sinanodonta woodiana</name>
    <name type="common">Chinese pond mussel</name>
    <name type="synonym">Anodonta woodiana</name>
    <dbReference type="NCBI Taxonomy" id="1069815"/>
    <lineage>
        <taxon>Eukaryota</taxon>
        <taxon>Metazoa</taxon>
        <taxon>Spiralia</taxon>
        <taxon>Lophotrochozoa</taxon>
        <taxon>Mollusca</taxon>
        <taxon>Bivalvia</taxon>
        <taxon>Autobranchia</taxon>
        <taxon>Heteroconchia</taxon>
        <taxon>Palaeoheterodonta</taxon>
        <taxon>Unionida</taxon>
        <taxon>Unionoidea</taxon>
        <taxon>Unionidae</taxon>
        <taxon>Unioninae</taxon>
        <taxon>Sinanodonta</taxon>
    </lineage>
</organism>
<evidence type="ECO:0000259" key="4">
    <source>
        <dbReference type="PROSITE" id="PS50106"/>
    </source>
</evidence>
<dbReference type="SMART" id="SM00228">
    <property type="entry name" value="PDZ"/>
    <property type="match status" value="1"/>
</dbReference>
<accession>A0ABD3U211</accession>
<keyword evidence="3" id="KW-0862">Zinc</keyword>
<evidence type="ECO:0000256" key="1">
    <source>
        <dbReference type="ARBA" id="ARBA00004496"/>
    </source>
</evidence>
<gene>
    <name evidence="5" type="ORF">ACJMK2_019972</name>
    <name evidence="6" type="ORF">ACJMK2_020454</name>
</gene>
<evidence type="ECO:0000256" key="3">
    <source>
        <dbReference type="ARBA" id="ARBA00023038"/>
    </source>
</evidence>
<evidence type="ECO:0000256" key="2">
    <source>
        <dbReference type="ARBA" id="ARBA00022490"/>
    </source>
</evidence>
<proteinExistence type="predicted"/>
<keyword evidence="3" id="KW-0479">Metal-binding</keyword>
<comment type="subcellular location">
    <subcellularLocation>
        <location evidence="1">Cytoplasm</location>
    </subcellularLocation>
</comment>
<feature type="domain" description="PDZ" evidence="4">
    <location>
        <begin position="6"/>
        <end position="88"/>
    </location>
</feature>
<name>A0ABD3U211_SINWO</name>
<protein>
    <recommendedName>
        <fullName evidence="4">PDZ domain-containing protein</fullName>
    </recommendedName>
</protein>
<dbReference type="InterPro" id="IPR001478">
    <property type="entry name" value="PDZ"/>
</dbReference>
<dbReference type="Proteomes" id="UP001634394">
    <property type="component" value="Unassembled WGS sequence"/>
</dbReference>
<dbReference type="EMBL" id="JBJQND010000017">
    <property type="protein sequence ID" value="KAL3842438.1"/>
    <property type="molecule type" value="Genomic_DNA"/>
</dbReference>
<evidence type="ECO:0000313" key="5">
    <source>
        <dbReference type="EMBL" id="KAL3841877.1"/>
    </source>
</evidence>
<comment type="caution">
    <text evidence="6">The sequence shown here is derived from an EMBL/GenBank/DDBJ whole genome shotgun (WGS) entry which is preliminary data.</text>
</comment>
<dbReference type="SUPFAM" id="SSF50156">
    <property type="entry name" value="PDZ domain-like"/>
    <property type="match status" value="1"/>
</dbReference>
<evidence type="ECO:0000313" key="7">
    <source>
        <dbReference type="Proteomes" id="UP001634394"/>
    </source>
</evidence>
<dbReference type="CDD" id="cd23068">
    <property type="entry name" value="PDZ_ZASP52-like"/>
    <property type="match status" value="1"/>
</dbReference>
<dbReference type="Pfam" id="PF00595">
    <property type="entry name" value="PDZ"/>
    <property type="match status" value="1"/>
</dbReference>
<dbReference type="PANTHER" id="PTHR24214:SF38">
    <property type="entry name" value="PDZ AND LIM DOMAIN PROTEIN ZASP-RELATED"/>
    <property type="match status" value="1"/>
</dbReference>